<proteinExistence type="predicted"/>
<dbReference type="EMBL" id="CM010633">
    <property type="protein sequence ID" value="RID59896.1"/>
    <property type="molecule type" value="Genomic_DNA"/>
</dbReference>
<dbReference type="InterPro" id="IPR040400">
    <property type="entry name" value="BAG5/6/7/8"/>
</dbReference>
<gene>
    <name evidence="3" type="ORF">BRARA_F03088</name>
</gene>
<reference evidence="3 4" key="1">
    <citation type="submission" date="2018-06" db="EMBL/GenBank/DDBJ databases">
        <title>WGS assembly of Brassica rapa FPsc.</title>
        <authorList>
            <person name="Bowman J."/>
            <person name="Kohchi T."/>
            <person name="Yamato K."/>
            <person name="Jenkins J."/>
            <person name="Shu S."/>
            <person name="Ishizaki K."/>
            <person name="Yamaoka S."/>
            <person name="Nishihama R."/>
            <person name="Nakamura Y."/>
            <person name="Berger F."/>
            <person name="Adam C."/>
            <person name="Aki S."/>
            <person name="Althoff F."/>
            <person name="Araki T."/>
            <person name="Arteaga-Vazquez M."/>
            <person name="Balasubrmanian S."/>
            <person name="Bauer D."/>
            <person name="Boehm C."/>
            <person name="Briginshaw L."/>
            <person name="Caballero-Perez J."/>
            <person name="Catarino B."/>
            <person name="Chen F."/>
            <person name="Chiyoda S."/>
            <person name="Chovatia M."/>
            <person name="Davies K."/>
            <person name="Delmans M."/>
            <person name="Demura T."/>
            <person name="Dierschke T."/>
            <person name="Dolan L."/>
            <person name="Dorantes-Acosta A."/>
            <person name="Eklund D."/>
            <person name="Florent S."/>
            <person name="Flores-Sandoval E."/>
            <person name="Fujiyama A."/>
            <person name="Fukuzawa H."/>
            <person name="Galik B."/>
            <person name="Grimanelli D."/>
            <person name="Grimwood J."/>
            <person name="Grossniklaus U."/>
            <person name="Hamada T."/>
            <person name="Haseloff J."/>
            <person name="Hetherington A."/>
            <person name="Higo A."/>
            <person name="Hirakawa Y."/>
            <person name="Hundley H."/>
            <person name="Ikeda Y."/>
            <person name="Inoue K."/>
            <person name="Inoue S."/>
            <person name="Ishida S."/>
            <person name="Jia Q."/>
            <person name="Kakita M."/>
            <person name="Kanazawa T."/>
            <person name="Kawai Y."/>
            <person name="Kawashima T."/>
            <person name="Kennedy M."/>
            <person name="Kinose K."/>
            <person name="Kinoshita T."/>
            <person name="Kohara Y."/>
            <person name="Koide E."/>
            <person name="Komatsu K."/>
            <person name="Kopischke S."/>
            <person name="Kubo M."/>
            <person name="Kyozuka J."/>
            <person name="Lagercrantz U."/>
            <person name="Lin S."/>
            <person name="Lindquist E."/>
            <person name="Lipzen A."/>
            <person name="Lu C."/>
            <person name="Luna E."/>
            <person name="Martienssen R."/>
            <person name="Minamino N."/>
            <person name="Mizutani M."/>
            <person name="Mizutani M."/>
            <person name="Mochizuki N."/>
            <person name="Monte I."/>
            <person name="Mosher R."/>
            <person name="Nagasaki H."/>
            <person name="Nakagami H."/>
            <person name="Naramoto S."/>
            <person name="Nishitani K."/>
            <person name="Ohtani M."/>
            <person name="Okamoto T."/>
            <person name="Okumura M."/>
            <person name="Phillips J."/>
            <person name="Pollak B."/>
            <person name="Reinders A."/>
            <person name="Roevekamp M."/>
            <person name="Sano R."/>
            <person name="Sawa S."/>
            <person name="Schmid M."/>
            <person name="Shirakawa M."/>
            <person name="Solano R."/>
            <person name="Spunde A."/>
            <person name="Suetsugu N."/>
            <person name="Sugano S."/>
            <person name="Sugiyama A."/>
            <person name="Sun R."/>
            <person name="Suzuki Y."/>
            <person name="Takenaka M."/>
            <person name="Takezawa D."/>
            <person name="Tomogane H."/>
            <person name="Tsuzuki M."/>
            <person name="Ueda T."/>
            <person name="Umeda M."/>
            <person name="Ward J."/>
            <person name="Watanabe Y."/>
            <person name="Yazaki K."/>
            <person name="Yokoyama R."/>
            <person name="Yoshitake Y."/>
            <person name="Yotsui I."/>
            <person name="Zachgo S."/>
            <person name="Schmutz J."/>
        </authorList>
    </citation>
    <scope>NUCLEOTIDE SEQUENCE [LARGE SCALE GENOMIC DNA]</scope>
    <source>
        <strain evidence="4">cv. B-3</strain>
    </source>
</reference>
<evidence type="ECO:0000313" key="3">
    <source>
        <dbReference type="EMBL" id="RID59896.1"/>
    </source>
</evidence>
<dbReference type="AlphaFoldDB" id="A0A397Z9N8"/>
<keyword evidence="1" id="KW-0143">Chaperone</keyword>
<dbReference type="PANTHER" id="PTHR33322:SF18">
    <property type="entry name" value="BAG FAMILY MOLECULAR CHAPERONE REGULATOR 8, CHLOROPLASTIC"/>
    <property type="match status" value="1"/>
</dbReference>
<organism evidence="3 4">
    <name type="scientific">Brassica campestris</name>
    <name type="common">Field mustard</name>
    <dbReference type="NCBI Taxonomy" id="3711"/>
    <lineage>
        <taxon>Eukaryota</taxon>
        <taxon>Viridiplantae</taxon>
        <taxon>Streptophyta</taxon>
        <taxon>Embryophyta</taxon>
        <taxon>Tracheophyta</taxon>
        <taxon>Spermatophyta</taxon>
        <taxon>Magnoliopsida</taxon>
        <taxon>eudicotyledons</taxon>
        <taxon>Gunneridae</taxon>
        <taxon>Pentapetalae</taxon>
        <taxon>rosids</taxon>
        <taxon>malvids</taxon>
        <taxon>Brassicales</taxon>
        <taxon>Brassicaceae</taxon>
        <taxon>Brassiceae</taxon>
        <taxon>Brassica</taxon>
    </lineage>
</organism>
<feature type="compositionally biased region" description="Basic and acidic residues" evidence="2">
    <location>
        <begin position="365"/>
        <end position="384"/>
    </location>
</feature>
<feature type="region of interest" description="Disordered" evidence="2">
    <location>
        <begin position="346"/>
        <end position="414"/>
    </location>
</feature>
<dbReference type="Proteomes" id="UP000264353">
    <property type="component" value="Chromosome A6"/>
</dbReference>
<protein>
    <recommendedName>
        <fullName evidence="5">BAG domain-containing protein</fullName>
    </recommendedName>
</protein>
<dbReference type="PROSITE" id="PS50096">
    <property type="entry name" value="IQ"/>
    <property type="match status" value="1"/>
</dbReference>
<name>A0A397Z9N8_BRACM</name>
<evidence type="ECO:0008006" key="5">
    <source>
        <dbReference type="Google" id="ProtNLM"/>
    </source>
</evidence>
<evidence type="ECO:0000256" key="1">
    <source>
        <dbReference type="ARBA" id="ARBA00023186"/>
    </source>
</evidence>
<evidence type="ECO:0000256" key="2">
    <source>
        <dbReference type="SAM" id="MobiDB-lite"/>
    </source>
</evidence>
<sequence length="414" mass="46532">MASRHHHACVRRQNHHVNIPPVATSSRCCTHGDSTHLSPDNLLHLVASYLQTQRQETQSPDQTCPCETPCRRSNGGFHQHQKKTNVQPREHDDHVILSCLLRKVDDLESSLNEFAARYDQRRDRYSTLRDSAARVIQTRFRSFLVRRSVSFRHLKELALIKSSFVSLRSSVSGKTHFLFKVVFRKATDLLLQLDSIQGRIDPMIRSSKRSLSRDLVRFLQYIDDCAVRRYGSVVGSQFKFRGCDGKMGKVFVSNGELEELDSMSDESSYKFVKGNVVKAKPVVSDKDRNVCDVTSSEENNDSVVVMSRDNERKHGSKTRNMVLVEGSGGETVSFDENGNVYKVYGDTSESSISEEDDSVSGSKDGNGDEKENRNEVEGIKYVSKEEEESGCETEVSSSEGSEGDAVVTRALQSE</sequence>
<accession>A0A397Z9N8</accession>
<dbReference type="PANTHER" id="PTHR33322">
    <property type="entry name" value="BAG DOMAIN CONTAINING PROTEIN, EXPRESSED"/>
    <property type="match status" value="1"/>
</dbReference>
<evidence type="ECO:0000313" key="4">
    <source>
        <dbReference type="Proteomes" id="UP000264353"/>
    </source>
</evidence>